<name>A0AAD9SGX3_PHOAM</name>
<sequence>MREGWTELGAETDAHTSTSCGPAQALFPASWLQLELVVCRRPFAGLTHGIVACFALLRSLRPTTLQDQRPLHPSNFRPDSCAIISRPPSAPLFLPRHLLCCVIMGLKAYSNARNVDCSAKAAMSDQIGNYTASCPFQDLLPVEIRIHIYEYILFENGNFFSLDDEEGRSVPTLFPKLRSPPKKRCRLHEAERPHAAGSQDNGSGNIMSLLLTSKKIYHEAASLLYSSSFFRLRGIHPTIQFINTVSPAHLALVRSLKLVWDDQGWTDAPEFDTLTLRSAWPSLCDALATQFPSIRNLYVALGMPSNEAHVEELYLGALRRVRHVPNFKVCIPVGFLERFEGLDQRLEARERGRHYDGDGHDHDDADDADRAPFTLCRHTAGEVCPSRKEVVQAEWLGSSRPATPGLKVQYPNVPGLEPWADGEWSTEKDDVLGEAMLAGDGLGGAPWPQGGQAFAQTS</sequence>
<evidence type="ECO:0000259" key="2">
    <source>
        <dbReference type="Pfam" id="PF24864"/>
    </source>
</evidence>
<dbReference type="AlphaFoldDB" id="A0AAD9SGX3"/>
<dbReference type="InterPro" id="IPR056632">
    <property type="entry name" value="DUF7730"/>
</dbReference>
<feature type="domain" description="DUF7730" evidence="2">
    <location>
        <begin position="133"/>
        <end position="333"/>
    </location>
</feature>
<dbReference type="Proteomes" id="UP001265746">
    <property type="component" value="Unassembled WGS sequence"/>
</dbReference>
<evidence type="ECO:0000313" key="3">
    <source>
        <dbReference type="EMBL" id="KAK2607932.1"/>
    </source>
</evidence>
<comment type="caution">
    <text evidence="3">The sequence shown here is derived from an EMBL/GenBank/DDBJ whole genome shotgun (WGS) entry which is preliminary data.</text>
</comment>
<evidence type="ECO:0000313" key="4">
    <source>
        <dbReference type="Proteomes" id="UP001265746"/>
    </source>
</evidence>
<keyword evidence="4" id="KW-1185">Reference proteome</keyword>
<proteinExistence type="predicted"/>
<accession>A0AAD9SGX3</accession>
<protein>
    <recommendedName>
        <fullName evidence="2">DUF7730 domain-containing protein</fullName>
    </recommendedName>
</protein>
<organism evidence="3 4">
    <name type="scientific">Phomopsis amygdali</name>
    <name type="common">Fusicoccum amygdali</name>
    <dbReference type="NCBI Taxonomy" id="1214568"/>
    <lineage>
        <taxon>Eukaryota</taxon>
        <taxon>Fungi</taxon>
        <taxon>Dikarya</taxon>
        <taxon>Ascomycota</taxon>
        <taxon>Pezizomycotina</taxon>
        <taxon>Sordariomycetes</taxon>
        <taxon>Sordariomycetidae</taxon>
        <taxon>Diaporthales</taxon>
        <taxon>Diaporthaceae</taxon>
        <taxon>Diaporthe</taxon>
    </lineage>
</organism>
<dbReference type="Pfam" id="PF24864">
    <property type="entry name" value="DUF7730"/>
    <property type="match status" value="1"/>
</dbReference>
<feature type="region of interest" description="Disordered" evidence="1">
    <location>
        <begin position="438"/>
        <end position="458"/>
    </location>
</feature>
<gene>
    <name evidence="3" type="ORF">N8I77_006572</name>
</gene>
<reference evidence="3" key="1">
    <citation type="submission" date="2023-06" db="EMBL/GenBank/DDBJ databases">
        <authorList>
            <person name="Noh H."/>
        </authorList>
    </citation>
    <scope>NUCLEOTIDE SEQUENCE</scope>
    <source>
        <strain evidence="3">DUCC20226</strain>
    </source>
</reference>
<evidence type="ECO:0000256" key="1">
    <source>
        <dbReference type="SAM" id="MobiDB-lite"/>
    </source>
</evidence>
<dbReference type="PANTHER" id="PTHR38790">
    <property type="entry name" value="2EXR DOMAIN-CONTAINING PROTEIN-RELATED"/>
    <property type="match status" value="1"/>
</dbReference>
<dbReference type="EMBL" id="JAUJFL010000003">
    <property type="protein sequence ID" value="KAK2607932.1"/>
    <property type="molecule type" value="Genomic_DNA"/>
</dbReference>